<sequence>MMQAMRSFTPSPENSREFRDALGRFGTGITVVTAGSEDGPVGITANSFASVSLEPPLVLWSPAKASRRFAHFQAAEYFAIHVLSHRQEQICHGFARSAYAFDKLDWVRNENGVPLIEGCLSRFECRRRATYEGGDHMIVVGEVTRATTTDGAPLLFYRGSLGEFLRRN</sequence>
<organism evidence="4 5">
    <name type="scientific">Paracoccus alkanivorans</name>
    <dbReference type="NCBI Taxonomy" id="2116655"/>
    <lineage>
        <taxon>Bacteria</taxon>
        <taxon>Pseudomonadati</taxon>
        <taxon>Pseudomonadota</taxon>
        <taxon>Alphaproteobacteria</taxon>
        <taxon>Rhodobacterales</taxon>
        <taxon>Paracoccaceae</taxon>
        <taxon>Paracoccus</taxon>
    </lineage>
</organism>
<evidence type="ECO:0000313" key="4">
    <source>
        <dbReference type="EMBL" id="RMC34761.1"/>
    </source>
</evidence>
<evidence type="ECO:0000259" key="3">
    <source>
        <dbReference type="SMART" id="SM00903"/>
    </source>
</evidence>
<dbReference type="GO" id="GO:0010181">
    <property type="term" value="F:FMN binding"/>
    <property type="evidence" value="ECO:0007669"/>
    <property type="project" value="InterPro"/>
</dbReference>
<dbReference type="InterPro" id="IPR012349">
    <property type="entry name" value="Split_barrel_FMN-bd"/>
</dbReference>
<gene>
    <name evidence="4" type="ORF">C9E81_11710</name>
</gene>
<reference evidence="4 5" key="1">
    <citation type="submission" date="2018-07" db="EMBL/GenBank/DDBJ databases">
        <authorList>
            <person name="Zhang Y."/>
            <person name="Wang L."/>
            <person name="Ma S."/>
        </authorList>
    </citation>
    <scope>NUCLEOTIDE SEQUENCE [LARGE SCALE GENOMIC DNA]</scope>
    <source>
        <strain evidence="4 5">4-2</strain>
    </source>
</reference>
<dbReference type="Proteomes" id="UP000273516">
    <property type="component" value="Unassembled WGS sequence"/>
</dbReference>
<dbReference type="OrthoDB" id="9792858at2"/>
<comment type="similarity">
    <text evidence="1">Belongs to the non-flavoprotein flavin reductase family.</text>
</comment>
<dbReference type="SUPFAM" id="SSF50475">
    <property type="entry name" value="FMN-binding split barrel"/>
    <property type="match status" value="1"/>
</dbReference>
<feature type="domain" description="Flavin reductase like" evidence="3">
    <location>
        <begin position="22"/>
        <end position="163"/>
    </location>
</feature>
<dbReference type="PANTHER" id="PTHR30466:SF11">
    <property type="entry name" value="FLAVIN-DEPENDENT MONOOXYGENASE, REDUCTASE SUBUNIT HSAB"/>
    <property type="match status" value="1"/>
</dbReference>
<dbReference type="InterPro" id="IPR050268">
    <property type="entry name" value="NADH-dep_flavin_reductase"/>
</dbReference>
<comment type="caution">
    <text evidence="4">The sequence shown here is derived from an EMBL/GenBank/DDBJ whole genome shotgun (WGS) entry which is preliminary data.</text>
</comment>
<dbReference type="AlphaFoldDB" id="A0A3M0MB07"/>
<dbReference type="InterPro" id="IPR002563">
    <property type="entry name" value="Flavin_Rdtase-like_dom"/>
</dbReference>
<dbReference type="GO" id="GO:0042602">
    <property type="term" value="F:riboflavin reductase (NADPH) activity"/>
    <property type="evidence" value="ECO:0007669"/>
    <property type="project" value="TreeGrafter"/>
</dbReference>
<dbReference type="EMBL" id="QOKZ01000004">
    <property type="protein sequence ID" value="RMC34761.1"/>
    <property type="molecule type" value="Genomic_DNA"/>
</dbReference>
<keyword evidence="5" id="KW-1185">Reference proteome</keyword>
<evidence type="ECO:0000313" key="5">
    <source>
        <dbReference type="Proteomes" id="UP000273516"/>
    </source>
</evidence>
<dbReference type="Pfam" id="PF01613">
    <property type="entry name" value="Flavin_Reduct"/>
    <property type="match status" value="1"/>
</dbReference>
<name>A0A3M0MB07_9RHOB</name>
<evidence type="ECO:0000256" key="2">
    <source>
        <dbReference type="ARBA" id="ARBA00023002"/>
    </source>
</evidence>
<protein>
    <submittedName>
        <fullName evidence="4">Flavin reductase</fullName>
    </submittedName>
</protein>
<dbReference type="Gene3D" id="2.30.110.10">
    <property type="entry name" value="Electron Transport, Fmn-binding Protein, Chain A"/>
    <property type="match status" value="1"/>
</dbReference>
<evidence type="ECO:0000256" key="1">
    <source>
        <dbReference type="ARBA" id="ARBA00008898"/>
    </source>
</evidence>
<dbReference type="SMART" id="SM00903">
    <property type="entry name" value="Flavin_Reduct"/>
    <property type="match status" value="1"/>
</dbReference>
<dbReference type="PANTHER" id="PTHR30466">
    <property type="entry name" value="FLAVIN REDUCTASE"/>
    <property type="match status" value="1"/>
</dbReference>
<keyword evidence="2" id="KW-0560">Oxidoreductase</keyword>
<proteinExistence type="inferred from homology"/>
<accession>A0A3M0MB07</accession>